<organism evidence="1 2">
    <name type="scientific">Pontiella desulfatans</name>
    <dbReference type="NCBI Taxonomy" id="2750659"/>
    <lineage>
        <taxon>Bacteria</taxon>
        <taxon>Pseudomonadati</taxon>
        <taxon>Kiritimatiellota</taxon>
        <taxon>Kiritimatiellia</taxon>
        <taxon>Kiritimatiellales</taxon>
        <taxon>Pontiellaceae</taxon>
        <taxon>Pontiella</taxon>
    </lineage>
</organism>
<name>A0A6C2UAJ2_PONDE</name>
<protein>
    <submittedName>
        <fullName evidence="1">Uncharacterized protein</fullName>
    </submittedName>
</protein>
<reference evidence="1 2" key="1">
    <citation type="submission" date="2019-04" db="EMBL/GenBank/DDBJ databases">
        <authorList>
            <person name="Van Vliet M D."/>
        </authorList>
    </citation>
    <scope>NUCLEOTIDE SEQUENCE [LARGE SCALE GENOMIC DNA]</scope>
    <source>
        <strain evidence="1 2">F1</strain>
    </source>
</reference>
<evidence type="ECO:0000313" key="2">
    <source>
        <dbReference type="Proteomes" id="UP000366872"/>
    </source>
</evidence>
<dbReference type="EMBL" id="CAAHFG010000004">
    <property type="protein sequence ID" value="VGO17070.1"/>
    <property type="molecule type" value="Genomic_DNA"/>
</dbReference>
<dbReference type="Proteomes" id="UP000366872">
    <property type="component" value="Unassembled WGS sequence"/>
</dbReference>
<proteinExistence type="predicted"/>
<accession>A0A6C2UAJ2</accession>
<evidence type="ECO:0000313" key="1">
    <source>
        <dbReference type="EMBL" id="VGO17070.1"/>
    </source>
</evidence>
<dbReference type="RefSeq" id="WP_136082571.1">
    <property type="nucleotide sequence ID" value="NZ_CAAHFG010000004.1"/>
</dbReference>
<keyword evidence="2" id="KW-1185">Reference proteome</keyword>
<sequence>MKKAKKQNNKYCWHYTTGEKFQAISESGAIYTEGKTTPVQIPGLINAVWFSTNQKWEPTATKAEMDGAGGMKQFSFGRMRQLGGGLVRFGISADSSFLMTWDEWKRKCKCSVGIIEGMEQTALSQGSNVKNFRACLSDVPRELWEVVDVWENGKWVRVFTRDEEASAAA</sequence>
<dbReference type="AlphaFoldDB" id="A0A6C2UAJ2"/>
<gene>
    <name evidence="1" type="ORF">PDESU_05665</name>
</gene>